<organism evidence="2 3">
    <name type="scientific">Sitophilus oryzae</name>
    <name type="common">Rice weevil</name>
    <name type="synonym">Curculio oryzae</name>
    <dbReference type="NCBI Taxonomy" id="7048"/>
    <lineage>
        <taxon>Eukaryota</taxon>
        <taxon>Metazoa</taxon>
        <taxon>Ecdysozoa</taxon>
        <taxon>Arthropoda</taxon>
        <taxon>Hexapoda</taxon>
        <taxon>Insecta</taxon>
        <taxon>Pterygota</taxon>
        <taxon>Neoptera</taxon>
        <taxon>Endopterygota</taxon>
        <taxon>Coleoptera</taxon>
        <taxon>Polyphaga</taxon>
        <taxon>Cucujiformia</taxon>
        <taxon>Curculionidae</taxon>
        <taxon>Dryophthorinae</taxon>
        <taxon>Sitophilus</taxon>
    </lineage>
</organism>
<feature type="domain" description="DDE-1" evidence="1">
    <location>
        <begin position="109"/>
        <end position="193"/>
    </location>
</feature>
<proteinExistence type="predicted"/>
<dbReference type="InterPro" id="IPR004875">
    <property type="entry name" value="DDE_SF_endonuclease_dom"/>
</dbReference>
<dbReference type="InParanoid" id="A0A6J2YLJ4"/>
<name>A0A6J2YLJ4_SITOR</name>
<dbReference type="InterPro" id="IPR050863">
    <property type="entry name" value="CenT-Element_Derived"/>
</dbReference>
<reference evidence="3" key="1">
    <citation type="submission" date="2025-08" db="UniProtKB">
        <authorList>
            <consortium name="RefSeq"/>
        </authorList>
    </citation>
    <scope>IDENTIFICATION</scope>
    <source>
        <tissue evidence="3">Gonads</tissue>
    </source>
</reference>
<dbReference type="GeneID" id="115889097"/>
<evidence type="ECO:0000313" key="2">
    <source>
        <dbReference type="Proteomes" id="UP000504635"/>
    </source>
</evidence>
<dbReference type="AlphaFoldDB" id="A0A6J2YLJ4"/>
<dbReference type="GO" id="GO:0005634">
    <property type="term" value="C:nucleus"/>
    <property type="evidence" value="ECO:0007669"/>
    <property type="project" value="TreeGrafter"/>
</dbReference>
<protein>
    <submittedName>
        <fullName evidence="3">Uncharacterized protein LOC115889097</fullName>
    </submittedName>
</protein>
<dbReference type="PANTHER" id="PTHR19303">
    <property type="entry name" value="TRANSPOSON"/>
    <property type="match status" value="1"/>
</dbReference>
<dbReference type="Pfam" id="PF03184">
    <property type="entry name" value="DDE_1"/>
    <property type="match status" value="1"/>
</dbReference>
<gene>
    <name evidence="3" type="primary">LOC115889097</name>
</gene>
<sequence length="207" mass="23571">MGIPHKFDRGRAMADRKWVRLFLKRHPDISRRKAQHMNVAGAAKLNRFIVNDYFQKLRDVMTESGVINNPQCIFNMDEKGCQLNLHKQQVVLAKKGSKRVHMIAEEHAENVTIVACGNALGQAILPMILMKGIRKKIEWSLHLPPGSVIEMTAKGSMTTETFVKWIDHFSKFKPTGKVLLIFDGASSHLDQTIVDASEKRYYFILPT</sequence>
<dbReference type="KEGG" id="soy:115889097"/>
<keyword evidence="2" id="KW-1185">Reference proteome</keyword>
<accession>A0A6J2YLJ4</accession>
<evidence type="ECO:0000313" key="3">
    <source>
        <dbReference type="RefSeq" id="XP_030764873.1"/>
    </source>
</evidence>
<evidence type="ECO:0000259" key="1">
    <source>
        <dbReference type="Pfam" id="PF03184"/>
    </source>
</evidence>
<dbReference type="Proteomes" id="UP000504635">
    <property type="component" value="Unplaced"/>
</dbReference>
<dbReference type="OrthoDB" id="7423901at2759"/>
<dbReference type="GO" id="GO:0003677">
    <property type="term" value="F:DNA binding"/>
    <property type="evidence" value="ECO:0007669"/>
    <property type="project" value="TreeGrafter"/>
</dbReference>
<dbReference type="RefSeq" id="XP_030764873.1">
    <property type="nucleotide sequence ID" value="XM_030909013.1"/>
</dbReference>